<evidence type="ECO:0000256" key="1">
    <source>
        <dbReference type="ARBA" id="ARBA00010458"/>
    </source>
</evidence>
<dbReference type="Gene3D" id="3.10.129.10">
    <property type="entry name" value="Hotdog Thioesterase"/>
    <property type="match status" value="2"/>
</dbReference>
<dbReference type="Pfam" id="PF03061">
    <property type="entry name" value="4HBT"/>
    <property type="match status" value="2"/>
</dbReference>
<feature type="domain" description="HotDog ACOT-type" evidence="5">
    <location>
        <begin position="65"/>
        <end position="195"/>
    </location>
</feature>
<dbReference type="InterPro" id="IPR029069">
    <property type="entry name" value="HotDog_dom_sf"/>
</dbReference>
<evidence type="ECO:0000256" key="2">
    <source>
        <dbReference type="ARBA" id="ARBA00022737"/>
    </source>
</evidence>
<dbReference type="InterPro" id="IPR033120">
    <property type="entry name" value="HOTDOG_ACOT"/>
</dbReference>
<evidence type="ECO:0000313" key="7">
    <source>
        <dbReference type="Proteomes" id="UP001177023"/>
    </source>
</evidence>
<sequence>MKAVDSLLPALRRFFTPIQSRFNSASAGLTQQETVKLLYKQVHDARTIATPSDLATIKLEPRKMADSLARVTVRLSGSGEERRRYLTAKGTVRMGRLLEDLDHYAVWLCYLHNRSDVTKLDSPPSLPRSIVTGCVDRIGYHGVHLGDRDLILEGHVSWVGRSSMETTIRVFQDAGDQSLKQVLKANFVLVSRDANDLNSVMPVHPLTTTTPEEAAIMHQGAEANRERKYKEKRSLLKVPPTPDEWKALHQIFLSNLNQTNSGNYTVSLRPGQKWMKNTEMRNTELCFPEFQNIYGKVFGGFLMREAVELAFICAKYFSKGSVSLVSTDDILFREAVNIGDLIQFTARVTYTEKNFMQIRVYAETCDEEFQQTKMTNEFSFTFSADDSREVHQVVPDDYGAGMLYLSGKRNFEKVKRFCIDC</sequence>
<keyword evidence="7" id="KW-1185">Reference proteome</keyword>
<dbReference type="PANTHER" id="PTHR12655">
    <property type="entry name" value="ACYL-COA THIOESTERASE"/>
    <property type="match status" value="1"/>
</dbReference>
<reference evidence="6" key="1">
    <citation type="submission" date="2023-06" db="EMBL/GenBank/DDBJ databases">
        <authorList>
            <person name="Delattre M."/>
        </authorList>
    </citation>
    <scope>NUCLEOTIDE SEQUENCE</scope>
    <source>
        <strain evidence="6">AF72</strain>
    </source>
</reference>
<dbReference type="EMBL" id="CATQJA010002710">
    <property type="protein sequence ID" value="CAJ0587543.1"/>
    <property type="molecule type" value="Genomic_DNA"/>
</dbReference>
<protein>
    <recommendedName>
        <fullName evidence="5">HotDog ACOT-type domain-containing protein</fullName>
    </recommendedName>
</protein>
<dbReference type="InterPro" id="IPR006683">
    <property type="entry name" value="Thioestr_dom"/>
</dbReference>
<dbReference type="AlphaFoldDB" id="A0AA36GCT6"/>
<feature type="domain" description="HotDog ACOT-type" evidence="5">
    <location>
        <begin position="276"/>
        <end position="388"/>
    </location>
</feature>
<feature type="non-terminal residue" evidence="6">
    <location>
        <position position="421"/>
    </location>
</feature>
<name>A0AA36GCT6_9BILA</name>
<evidence type="ECO:0000313" key="6">
    <source>
        <dbReference type="EMBL" id="CAJ0587543.1"/>
    </source>
</evidence>
<evidence type="ECO:0000256" key="3">
    <source>
        <dbReference type="ARBA" id="ARBA00022801"/>
    </source>
</evidence>
<organism evidence="6 7">
    <name type="scientific">Mesorhabditis spiculigera</name>
    <dbReference type="NCBI Taxonomy" id="96644"/>
    <lineage>
        <taxon>Eukaryota</taxon>
        <taxon>Metazoa</taxon>
        <taxon>Ecdysozoa</taxon>
        <taxon>Nematoda</taxon>
        <taxon>Chromadorea</taxon>
        <taxon>Rhabditida</taxon>
        <taxon>Rhabditina</taxon>
        <taxon>Rhabditomorpha</taxon>
        <taxon>Rhabditoidea</taxon>
        <taxon>Rhabditidae</taxon>
        <taxon>Mesorhabditinae</taxon>
        <taxon>Mesorhabditis</taxon>
    </lineage>
</organism>
<comment type="caution">
    <text evidence="6">The sequence shown here is derived from an EMBL/GenBank/DDBJ whole genome shotgun (WGS) entry which is preliminary data.</text>
</comment>
<accession>A0AA36GCT6</accession>
<dbReference type="CDD" id="cd03442">
    <property type="entry name" value="BFIT_BACH"/>
    <property type="match status" value="2"/>
</dbReference>
<proteinExistence type="inferred from homology"/>
<dbReference type="GO" id="GO:0047617">
    <property type="term" value="F:fatty acyl-CoA hydrolase activity"/>
    <property type="evidence" value="ECO:0007669"/>
    <property type="project" value="TreeGrafter"/>
</dbReference>
<dbReference type="PROSITE" id="PS51770">
    <property type="entry name" value="HOTDOG_ACOT"/>
    <property type="match status" value="2"/>
</dbReference>
<evidence type="ECO:0000256" key="4">
    <source>
        <dbReference type="ARBA" id="ARBA00022946"/>
    </source>
</evidence>
<keyword evidence="4" id="KW-0809">Transit peptide</keyword>
<dbReference type="GO" id="GO:0005739">
    <property type="term" value="C:mitochondrion"/>
    <property type="evidence" value="ECO:0007669"/>
    <property type="project" value="TreeGrafter"/>
</dbReference>
<comment type="similarity">
    <text evidence="1">Belongs to the acyl coenzyme A hydrolase family.</text>
</comment>
<keyword evidence="3" id="KW-0378">Hydrolase</keyword>
<dbReference type="Proteomes" id="UP001177023">
    <property type="component" value="Unassembled WGS sequence"/>
</dbReference>
<evidence type="ECO:0000259" key="5">
    <source>
        <dbReference type="PROSITE" id="PS51770"/>
    </source>
</evidence>
<dbReference type="PANTHER" id="PTHR12655:SF0">
    <property type="entry name" value="ACYL-COENZYME A THIOESTERASE 9, MITOCHONDRIAL"/>
    <property type="match status" value="1"/>
</dbReference>
<dbReference type="SUPFAM" id="SSF54637">
    <property type="entry name" value="Thioesterase/thiol ester dehydrase-isomerase"/>
    <property type="match status" value="2"/>
</dbReference>
<dbReference type="GO" id="GO:0006637">
    <property type="term" value="P:acyl-CoA metabolic process"/>
    <property type="evidence" value="ECO:0007669"/>
    <property type="project" value="TreeGrafter"/>
</dbReference>
<gene>
    <name evidence="6" type="ORF">MSPICULIGERA_LOCUS25503</name>
</gene>
<keyword evidence="2" id="KW-0677">Repeat</keyword>